<gene>
    <name evidence="1" type="ORF">AVEN_119766_1</name>
</gene>
<keyword evidence="2" id="KW-1185">Reference proteome</keyword>
<protein>
    <submittedName>
        <fullName evidence="1">Uncharacterized protein</fullName>
    </submittedName>
</protein>
<dbReference type="AlphaFoldDB" id="A0A4Y2VTH4"/>
<evidence type="ECO:0000313" key="2">
    <source>
        <dbReference type="Proteomes" id="UP000499080"/>
    </source>
</evidence>
<name>A0A4Y2VTH4_ARAVE</name>
<accession>A0A4Y2VTH4</accession>
<dbReference type="OrthoDB" id="6431520at2759"/>
<dbReference type="EMBL" id="BGPR01051508">
    <property type="protein sequence ID" value="GBO28449.1"/>
    <property type="molecule type" value="Genomic_DNA"/>
</dbReference>
<comment type="caution">
    <text evidence="1">The sequence shown here is derived from an EMBL/GenBank/DDBJ whole genome shotgun (WGS) entry which is preliminary data.</text>
</comment>
<reference evidence="1 2" key="1">
    <citation type="journal article" date="2019" name="Sci. Rep.">
        <title>Orb-weaving spider Araneus ventricosus genome elucidates the spidroin gene catalogue.</title>
        <authorList>
            <person name="Kono N."/>
            <person name="Nakamura H."/>
            <person name="Ohtoshi R."/>
            <person name="Moran D.A.P."/>
            <person name="Shinohara A."/>
            <person name="Yoshida Y."/>
            <person name="Fujiwara M."/>
            <person name="Mori M."/>
            <person name="Tomita M."/>
            <person name="Arakawa K."/>
        </authorList>
    </citation>
    <scope>NUCLEOTIDE SEQUENCE [LARGE SCALE GENOMIC DNA]</scope>
</reference>
<sequence length="158" mass="17968">MLSDGVLLHDNTHIAHKTQELLQEGSLEPPPIQPKFGNLGSKHLSGTRFSLSSDVKTTAENSLQGQGHHFYQAVLNKLVLRSDKCLNRFDDYEEKCFTADCFACKCIVTIQLSTYMKKFGPQFSPFTGSGRMNNKIRSRAWTDRTPDNCYSIWNYKID</sequence>
<dbReference type="Proteomes" id="UP000499080">
    <property type="component" value="Unassembled WGS sequence"/>
</dbReference>
<proteinExistence type="predicted"/>
<evidence type="ECO:0000313" key="1">
    <source>
        <dbReference type="EMBL" id="GBO28449.1"/>
    </source>
</evidence>
<organism evidence="1 2">
    <name type="scientific">Araneus ventricosus</name>
    <name type="common">Orbweaver spider</name>
    <name type="synonym">Epeira ventricosa</name>
    <dbReference type="NCBI Taxonomy" id="182803"/>
    <lineage>
        <taxon>Eukaryota</taxon>
        <taxon>Metazoa</taxon>
        <taxon>Ecdysozoa</taxon>
        <taxon>Arthropoda</taxon>
        <taxon>Chelicerata</taxon>
        <taxon>Arachnida</taxon>
        <taxon>Araneae</taxon>
        <taxon>Araneomorphae</taxon>
        <taxon>Entelegynae</taxon>
        <taxon>Araneoidea</taxon>
        <taxon>Araneidae</taxon>
        <taxon>Araneus</taxon>
    </lineage>
</organism>